<dbReference type="Pfam" id="PF00211">
    <property type="entry name" value="Guanylate_cyc"/>
    <property type="match status" value="1"/>
</dbReference>
<dbReference type="Pfam" id="PF07701">
    <property type="entry name" value="HNOBA"/>
    <property type="match status" value="1"/>
</dbReference>
<reference evidence="14" key="1">
    <citation type="submission" date="2025-08" db="UniProtKB">
        <authorList>
            <consortium name="RefSeq"/>
        </authorList>
    </citation>
    <scope>IDENTIFICATION</scope>
</reference>
<dbReference type="SMART" id="SM00044">
    <property type="entry name" value="CYCc"/>
    <property type="match status" value="1"/>
</dbReference>
<evidence type="ECO:0000256" key="5">
    <source>
        <dbReference type="ARBA" id="ARBA00022741"/>
    </source>
</evidence>
<protein>
    <recommendedName>
        <fullName evidence="2">guanylate cyclase</fullName>
        <ecNumber evidence="2">4.6.1.2</ecNumber>
    </recommendedName>
</protein>
<keyword evidence="5" id="KW-0547">Nucleotide-binding</keyword>
<dbReference type="EC" id="4.6.1.2" evidence="2"/>
<keyword evidence="13" id="KW-1185">Reference proteome</keyword>
<evidence type="ECO:0000256" key="6">
    <source>
        <dbReference type="ARBA" id="ARBA00022989"/>
    </source>
</evidence>
<keyword evidence="7" id="KW-0472">Membrane</keyword>
<dbReference type="PANTHER" id="PTHR11920:SF501">
    <property type="entry name" value="GUANYLATE CYCLASE 32E"/>
    <property type="match status" value="1"/>
</dbReference>
<evidence type="ECO:0000256" key="3">
    <source>
        <dbReference type="ARBA" id="ARBA00022692"/>
    </source>
</evidence>
<organism evidence="13 14">
    <name type="scientific">Priapulus caudatus</name>
    <name type="common">Priapulid worm</name>
    <dbReference type="NCBI Taxonomy" id="37621"/>
    <lineage>
        <taxon>Eukaryota</taxon>
        <taxon>Metazoa</taxon>
        <taxon>Ecdysozoa</taxon>
        <taxon>Scalidophora</taxon>
        <taxon>Priapulida</taxon>
        <taxon>Priapulimorpha</taxon>
        <taxon>Priapulimorphida</taxon>
        <taxon>Priapulidae</taxon>
        <taxon>Priapulus</taxon>
    </lineage>
</organism>
<dbReference type="RefSeq" id="XP_014664483.1">
    <property type="nucleotide sequence ID" value="XM_014808997.1"/>
</dbReference>
<evidence type="ECO:0000313" key="14">
    <source>
        <dbReference type="RefSeq" id="XP_014664483.1"/>
    </source>
</evidence>
<keyword evidence="6" id="KW-1133">Transmembrane helix</keyword>
<dbReference type="InterPro" id="IPR001054">
    <property type="entry name" value="A/G_cyclase"/>
</dbReference>
<keyword evidence="3" id="KW-0812">Transmembrane</keyword>
<evidence type="ECO:0000256" key="7">
    <source>
        <dbReference type="ARBA" id="ARBA00023136"/>
    </source>
</evidence>
<keyword evidence="10" id="KW-0141">cGMP biosynthesis</keyword>
<keyword evidence="9" id="KW-0456">Lyase</keyword>
<accession>A0ABM1DX12</accession>
<dbReference type="PROSITE" id="PS50125">
    <property type="entry name" value="GUANYLATE_CYCLASE_2"/>
    <property type="match status" value="1"/>
</dbReference>
<dbReference type="Gene3D" id="6.10.250.780">
    <property type="match status" value="1"/>
</dbReference>
<evidence type="ECO:0000256" key="11">
    <source>
        <dbReference type="SAM" id="Coils"/>
    </source>
</evidence>
<evidence type="ECO:0000256" key="4">
    <source>
        <dbReference type="ARBA" id="ARBA00022729"/>
    </source>
</evidence>
<feature type="coiled-coil region" evidence="11">
    <location>
        <begin position="1"/>
        <end position="32"/>
    </location>
</feature>
<dbReference type="InterPro" id="IPR050401">
    <property type="entry name" value="Cyclic_nucleotide_synthase"/>
</dbReference>
<gene>
    <name evidence="14" type="primary">LOC106806862</name>
</gene>
<evidence type="ECO:0000313" key="13">
    <source>
        <dbReference type="Proteomes" id="UP000695022"/>
    </source>
</evidence>
<comment type="subcellular location">
    <subcellularLocation>
        <location evidence="1">Membrane</location>
        <topology evidence="1">Single-pass type I membrane protein</topology>
    </subcellularLocation>
</comment>
<evidence type="ECO:0000256" key="10">
    <source>
        <dbReference type="ARBA" id="ARBA00023293"/>
    </source>
</evidence>
<proteinExistence type="predicted"/>
<dbReference type="InterPro" id="IPR011645">
    <property type="entry name" value="HNOB_dom_associated"/>
</dbReference>
<evidence type="ECO:0000256" key="1">
    <source>
        <dbReference type="ARBA" id="ARBA00004479"/>
    </source>
</evidence>
<dbReference type="PANTHER" id="PTHR11920">
    <property type="entry name" value="GUANYLYL CYCLASE"/>
    <property type="match status" value="1"/>
</dbReference>
<keyword evidence="11" id="KW-0175">Coiled coil</keyword>
<evidence type="ECO:0000259" key="12">
    <source>
        <dbReference type="PROSITE" id="PS50125"/>
    </source>
</evidence>
<feature type="domain" description="Guanylate cyclase" evidence="12">
    <location>
        <begin position="64"/>
        <end position="107"/>
    </location>
</feature>
<evidence type="ECO:0000256" key="8">
    <source>
        <dbReference type="ARBA" id="ARBA00023180"/>
    </source>
</evidence>
<dbReference type="Gene3D" id="3.30.70.1230">
    <property type="entry name" value="Nucleotide cyclase"/>
    <property type="match status" value="1"/>
</dbReference>
<name>A0ABM1DX12_PRICU</name>
<keyword evidence="4" id="KW-0732">Signal</keyword>
<evidence type="ECO:0000256" key="2">
    <source>
        <dbReference type="ARBA" id="ARBA00012202"/>
    </source>
</evidence>
<evidence type="ECO:0000256" key="9">
    <source>
        <dbReference type="ARBA" id="ARBA00023239"/>
    </source>
</evidence>
<dbReference type="SUPFAM" id="SSF55073">
    <property type="entry name" value="Nucleotide cyclase"/>
    <property type="match status" value="1"/>
</dbReference>
<dbReference type="InterPro" id="IPR029787">
    <property type="entry name" value="Nucleotide_cyclase"/>
</dbReference>
<dbReference type="CDD" id="cd07302">
    <property type="entry name" value="CHD"/>
    <property type="match status" value="1"/>
</dbReference>
<sequence length="131" mass="14993">MDTMVRKLECYANNLEEIVAERTQLLEEEKRRTDTLLCRMLPRSVAEKLKSGDIVAPESFDSVTIFFSDVVGFTSICSRSSPLQVVEMLNTLYTLFDDVIGKFDVYKGKGHCMTYWLTGFSYKLQPITVTK</sequence>
<dbReference type="GeneID" id="106806862"/>
<keyword evidence="8" id="KW-0325">Glycoprotein</keyword>
<dbReference type="Proteomes" id="UP000695022">
    <property type="component" value="Unplaced"/>
</dbReference>